<reference evidence="2" key="1">
    <citation type="submission" date="2022-09" db="EMBL/GenBank/DDBJ databases">
        <title>Intensive care unit water sources are persistently colonized with multi-drug resistant bacteria and are the site of extensive horizontal gene transfer of antibiotic resistance genes.</title>
        <authorList>
            <person name="Diorio-Toth L."/>
        </authorList>
    </citation>
    <scope>NUCLEOTIDE SEQUENCE</scope>
    <source>
        <strain evidence="2">GD03725</strain>
    </source>
</reference>
<dbReference type="Proteomes" id="UP001161567">
    <property type="component" value="Unassembled WGS sequence"/>
</dbReference>
<dbReference type="RefSeq" id="WP_043041743.1">
    <property type="nucleotide sequence ID" value="NZ_CP079793.1"/>
</dbReference>
<organism evidence="2 3">
    <name type="scientific">Acinetobacter johnsonii</name>
    <dbReference type="NCBI Taxonomy" id="40214"/>
    <lineage>
        <taxon>Bacteria</taxon>
        <taxon>Pseudomonadati</taxon>
        <taxon>Pseudomonadota</taxon>
        <taxon>Gammaproteobacteria</taxon>
        <taxon>Moraxellales</taxon>
        <taxon>Moraxellaceae</taxon>
        <taxon>Acinetobacter</taxon>
    </lineage>
</organism>
<evidence type="ECO:0000256" key="1">
    <source>
        <dbReference type="SAM" id="Phobius"/>
    </source>
</evidence>
<protein>
    <submittedName>
        <fullName evidence="2">Uncharacterized protein</fullName>
    </submittedName>
</protein>
<evidence type="ECO:0000313" key="3">
    <source>
        <dbReference type="Proteomes" id="UP001161567"/>
    </source>
</evidence>
<gene>
    <name evidence="2" type="ORF">N5I27_17935</name>
</gene>
<comment type="caution">
    <text evidence="2">The sequence shown here is derived from an EMBL/GenBank/DDBJ whole genome shotgun (WGS) entry which is preliminary data.</text>
</comment>
<evidence type="ECO:0000313" key="2">
    <source>
        <dbReference type="EMBL" id="MDH1440168.1"/>
    </source>
</evidence>
<keyword evidence="1" id="KW-1133">Transmembrane helix</keyword>
<dbReference type="EMBL" id="JAOCIL010000002">
    <property type="protein sequence ID" value="MDH1440168.1"/>
    <property type="molecule type" value="Genomic_DNA"/>
</dbReference>
<keyword evidence="1" id="KW-0472">Membrane</keyword>
<accession>A0AA42U6D2</accession>
<keyword evidence="1" id="KW-0812">Transmembrane</keyword>
<sequence>MSKSDNDNPCKTKEKPFWNHVNTDDYEEENEYKHQEPSFFKYLFNMCRSWLIVIIEVHILIGFILLVLYMWKGVLVFN</sequence>
<feature type="transmembrane region" description="Helical" evidence="1">
    <location>
        <begin position="50"/>
        <end position="71"/>
    </location>
</feature>
<name>A0AA42U6D2_ACIJO</name>
<dbReference type="AlphaFoldDB" id="A0AA42U6D2"/>
<proteinExistence type="predicted"/>